<reference evidence="1" key="1">
    <citation type="submission" date="2020-11" db="EMBL/GenBank/DDBJ databases">
        <authorList>
            <person name="Tran Van P."/>
        </authorList>
    </citation>
    <scope>NUCLEOTIDE SEQUENCE</scope>
</reference>
<accession>A0A7R9J8Y0</accession>
<gene>
    <name evidence="1" type="ORF">TCMB3V08_LOCUS7376</name>
</gene>
<protein>
    <submittedName>
        <fullName evidence="1">(California timema) hypothetical protein</fullName>
    </submittedName>
</protein>
<evidence type="ECO:0000313" key="1">
    <source>
        <dbReference type="EMBL" id="CAD7574771.1"/>
    </source>
</evidence>
<sequence>MPCFYDYTIIPATLLTLTTLDQEISIITVWKEKWGWGMLIAHARMEVDRTCRFDAPSVDIFWKMKELRDERKVWALIQTPCCQGNYDEYGSGTSMANLTYIRLLHHPIVEMDGASLGSKDIVYNECRLDSLIVLNPIGSSKKESPLYHLEKYQFAMKFG</sequence>
<organism evidence="1">
    <name type="scientific">Timema californicum</name>
    <name type="common">California timema</name>
    <name type="synonym">Walking stick</name>
    <dbReference type="NCBI Taxonomy" id="61474"/>
    <lineage>
        <taxon>Eukaryota</taxon>
        <taxon>Metazoa</taxon>
        <taxon>Ecdysozoa</taxon>
        <taxon>Arthropoda</taxon>
        <taxon>Hexapoda</taxon>
        <taxon>Insecta</taxon>
        <taxon>Pterygota</taxon>
        <taxon>Neoptera</taxon>
        <taxon>Polyneoptera</taxon>
        <taxon>Phasmatodea</taxon>
        <taxon>Timematodea</taxon>
        <taxon>Timematoidea</taxon>
        <taxon>Timematidae</taxon>
        <taxon>Timema</taxon>
    </lineage>
</organism>
<proteinExistence type="predicted"/>
<name>A0A7R9J8Y0_TIMCA</name>
<dbReference type="EMBL" id="OE182611">
    <property type="protein sequence ID" value="CAD7574771.1"/>
    <property type="molecule type" value="Genomic_DNA"/>
</dbReference>
<dbReference type="AlphaFoldDB" id="A0A7R9J8Y0"/>